<comment type="caution">
    <text evidence="4">The sequence shown here is derived from an EMBL/GenBank/DDBJ whole genome shotgun (WGS) entry which is preliminary data.</text>
</comment>
<keyword evidence="3" id="KW-0460">Magnesium</keyword>
<evidence type="ECO:0000256" key="1">
    <source>
        <dbReference type="ARBA" id="ARBA00022723"/>
    </source>
</evidence>
<dbReference type="Gene3D" id="3.40.50.1000">
    <property type="entry name" value="HAD superfamily/HAD-like"/>
    <property type="match status" value="1"/>
</dbReference>
<name>A0ABS1E5U5_9GAMM</name>
<dbReference type="NCBIfam" id="TIGR01490">
    <property type="entry name" value="HAD-SF-IB-hyp1"/>
    <property type="match status" value="1"/>
</dbReference>
<protein>
    <submittedName>
        <fullName evidence="4">Phosphoserine phosphatase</fullName>
    </submittedName>
</protein>
<dbReference type="InterPro" id="IPR050582">
    <property type="entry name" value="HAD-like_SerB"/>
</dbReference>
<accession>A0ABS1E5U5</accession>
<gene>
    <name evidence="4" type="ORF">CKO13_07640</name>
</gene>
<evidence type="ECO:0000256" key="3">
    <source>
        <dbReference type="ARBA" id="ARBA00022842"/>
    </source>
</evidence>
<dbReference type="Pfam" id="PF12710">
    <property type="entry name" value="HAD"/>
    <property type="match status" value="1"/>
</dbReference>
<dbReference type="InterPro" id="IPR006385">
    <property type="entry name" value="HAD_hydro_SerB1"/>
</dbReference>
<dbReference type="EMBL" id="NRSH01000077">
    <property type="protein sequence ID" value="MBK1726893.1"/>
    <property type="molecule type" value="Genomic_DNA"/>
</dbReference>
<dbReference type="PANTHER" id="PTHR43344:SF13">
    <property type="entry name" value="PHOSPHATASE RV3661-RELATED"/>
    <property type="match status" value="1"/>
</dbReference>
<keyword evidence="2" id="KW-0378">Hydrolase</keyword>
<dbReference type="RefSeq" id="WP_200259086.1">
    <property type="nucleotide sequence ID" value="NZ_NRSH01000077.1"/>
</dbReference>
<keyword evidence="1" id="KW-0479">Metal-binding</keyword>
<evidence type="ECO:0000313" key="4">
    <source>
        <dbReference type="EMBL" id="MBK1726893.1"/>
    </source>
</evidence>
<dbReference type="PANTHER" id="PTHR43344">
    <property type="entry name" value="PHOSPHOSERINE PHOSPHATASE"/>
    <property type="match status" value="1"/>
</dbReference>
<dbReference type="SUPFAM" id="SSF56784">
    <property type="entry name" value="HAD-like"/>
    <property type="match status" value="1"/>
</dbReference>
<organism evidence="4 5">
    <name type="scientific">Halorhodospira neutriphila</name>
    <dbReference type="NCBI Taxonomy" id="168379"/>
    <lineage>
        <taxon>Bacteria</taxon>
        <taxon>Pseudomonadati</taxon>
        <taxon>Pseudomonadota</taxon>
        <taxon>Gammaproteobacteria</taxon>
        <taxon>Chromatiales</taxon>
        <taxon>Ectothiorhodospiraceae</taxon>
        <taxon>Halorhodospira</taxon>
    </lineage>
</organism>
<evidence type="ECO:0000256" key="2">
    <source>
        <dbReference type="ARBA" id="ARBA00022801"/>
    </source>
</evidence>
<evidence type="ECO:0000313" key="5">
    <source>
        <dbReference type="Proteomes" id="UP000738126"/>
    </source>
</evidence>
<sequence>MPVALFDLDNTLIAGDSDCLWGEHLVACGAVEGEAFAAAHRRFHEDYLAGRLDIDAFLEFALRPLAQHPEAELLAWRQQFLDERIEPLILPAAQALLEAHRRAGDHLAIVTATNSFVTRPIADRLGVPTLLATEPERRGGRYTGRHTGTPTFQEGKITVVEAWLREHGLDGAERWFYSDSHNDLPLLRHVERPVAVDPDAALAAEARRRGWPILTLRAAEAPECSTG</sequence>
<dbReference type="Gene3D" id="1.20.1440.100">
    <property type="entry name" value="SG protein - dephosphorylation function"/>
    <property type="match status" value="1"/>
</dbReference>
<dbReference type="CDD" id="cd02612">
    <property type="entry name" value="HAD_PGPPase"/>
    <property type="match status" value="1"/>
</dbReference>
<dbReference type="NCBIfam" id="TIGR01488">
    <property type="entry name" value="HAD-SF-IB"/>
    <property type="match status" value="1"/>
</dbReference>
<proteinExistence type="predicted"/>
<dbReference type="Proteomes" id="UP000738126">
    <property type="component" value="Unassembled WGS sequence"/>
</dbReference>
<keyword evidence="5" id="KW-1185">Reference proteome</keyword>
<dbReference type="InterPro" id="IPR023214">
    <property type="entry name" value="HAD_sf"/>
</dbReference>
<reference evidence="4 5" key="1">
    <citation type="journal article" date="2020" name="Microorganisms">
        <title>Osmotic Adaptation and Compatible Solute Biosynthesis of Phototrophic Bacteria as Revealed from Genome Analyses.</title>
        <authorList>
            <person name="Imhoff J.F."/>
            <person name="Rahn T."/>
            <person name="Kunzel S."/>
            <person name="Keller A."/>
            <person name="Neulinger S.C."/>
        </authorList>
    </citation>
    <scope>NUCLEOTIDE SEQUENCE [LARGE SCALE GENOMIC DNA]</scope>
    <source>
        <strain evidence="4 5">DSM 15116</strain>
    </source>
</reference>
<dbReference type="InterPro" id="IPR036412">
    <property type="entry name" value="HAD-like_sf"/>
</dbReference>